<evidence type="ECO:0000259" key="1">
    <source>
        <dbReference type="Pfam" id="PF06527"/>
    </source>
</evidence>
<keyword evidence="3" id="KW-1185">Reference proteome</keyword>
<dbReference type="EMBL" id="EQ976178">
    <property type="protein sequence ID" value="EEF26922.1"/>
    <property type="molecule type" value="Genomic_DNA"/>
</dbReference>
<reference evidence="3" key="1">
    <citation type="journal article" date="2010" name="Nat. Biotechnol.">
        <title>Draft genome sequence of the oilseed species Ricinus communis.</title>
        <authorList>
            <person name="Chan A.P."/>
            <person name="Crabtree J."/>
            <person name="Zhao Q."/>
            <person name="Lorenzi H."/>
            <person name="Orvis J."/>
            <person name="Puiu D."/>
            <person name="Melake-Berhan A."/>
            <person name="Jones K.M."/>
            <person name="Redman J."/>
            <person name="Chen G."/>
            <person name="Cahoon E.B."/>
            <person name="Gedil M."/>
            <person name="Stanke M."/>
            <person name="Haas B.J."/>
            <person name="Wortman J.R."/>
            <person name="Fraser-Liggett C.M."/>
            <person name="Ravel J."/>
            <person name="Rabinowicz P.D."/>
        </authorList>
    </citation>
    <scope>NUCLEOTIDE SEQUENCE [LARGE SCALE GENOMIC DNA]</scope>
    <source>
        <strain evidence="3">cv. Hale</strain>
    </source>
</reference>
<feature type="non-terminal residue" evidence="2">
    <location>
        <position position="283"/>
    </location>
</feature>
<name>B9TB44_RICCO</name>
<dbReference type="Pfam" id="PF06527">
    <property type="entry name" value="TniQ"/>
    <property type="match status" value="1"/>
</dbReference>
<sequence length="283" mass="31024">MNNPRSTLHALSPMGQGTADVESLTSYFCRLAHSHGMTARNLAVWILQYYEQPVPDDFKWFRRSFSGMSAETEQMAAWLADLTGVANLDYLTLGPWSSLLSNPGLTPTSDRWCPCCFAEDRAQQQSPYLRLNWELAPVTTCLQHKVELVSECPHCGKSNVRNRATTVVVGYCTSCGGFLGDAETKPATPEALWAARQVGQMLATPPRIAANGATKLLEAIVERMADGNVAAFAQKLNLSKSGVWNWVRKGGLPTLPAWLAISLHGGIGLEKLFTGELDDWKLP</sequence>
<dbReference type="AlphaFoldDB" id="B9TB44"/>
<dbReference type="Proteomes" id="UP000008311">
    <property type="component" value="Unassembled WGS sequence"/>
</dbReference>
<evidence type="ECO:0000313" key="3">
    <source>
        <dbReference type="Proteomes" id="UP000008311"/>
    </source>
</evidence>
<proteinExistence type="predicted"/>
<accession>B9TB44</accession>
<gene>
    <name evidence="2" type="ORF">RCOM_0426790</name>
</gene>
<dbReference type="InterPro" id="IPR009492">
    <property type="entry name" value="TniQ"/>
</dbReference>
<organism evidence="2 3">
    <name type="scientific">Ricinus communis</name>
    <name type="common">Castor bean</name>
    <dbReference type="NCBI Taxonomy" id="3988"/>
    <lineage>
        <taxon>Eukaryota</taxon>
        <taxon>Viridiplantae</taxon>
        <taxon>Streptophyta</taxon>
        <taxon>Embryophyta</taxon>
        <taxon>Tracheophyta</taxon>
        <taxon>Spermatophyta</taxon>
        <taxon>Magnoliopsida</taxon>
        <taxon>eudicotyledons</taxon>
        <taxon>Gunneridae</taxon>
        <taxon>Pentapetalae</taxon>
        <taxon>rosids</taxon>
        <taxon>fabids</taxon>
        <taxon>Malpighiales</taxon>
        <taxon>Euphorbiaceae</taxon>
        <taxon>Acalyphoideae</taxon>
        <taxon>Acalypheae</taxon>
        <taxon>Ricinus</taxon>
    </lineage>
</organism>
<dbReference type="STRING" id="3988.B9TB44"/>
<evidence type="ECO:0000313" key="2">
    <source>
        <dbReference type="EMBL" id="EEF26922.1"/>
    </source>
</evidence>
<feature type="domain" description="TniQ" evidence="1">
    <location>
        <begin position="15"/>
        <end position="148"/>
    </location>
</feature>
<dbReference type="InParanoid" id="B9TB44"/>
<protein>
    <recommendedName>
        <fullName evidence="1">TniQ domain-containing protein</fullName>
    </recommendedName>
</protein>